<dbReference type="GO" id="GO:0034707">
    <property type="term" value="C:chloride channel complex"/>
    <property type="evidence" value="ECO:0007669"/>
    <property type="project" value="UniProtKB-KW"/>
</dbReference>
<dbReference type="GO" id="GO:0005254">
    <property type="term" value="F:chloride channel activity"/>
    <property type="evidence" value="ECO:0007669"/>
    <property type="project" value="UniProtKB-KW"/>
</dbReference>
<evidence type="ECO:0000256" key="12">
    <source>
        <dbReference type="SAM" id="Phobius"/>
    </source>
</evidence>
<dbReference type="AlphaFoldDB" id="A0A917HR78"/>
<dbReference type="InterPro" id="IPR000644">
    <property type="entry name" value="CBS_dom"/>
</dbReference>
<dbReference type="PROSITE" id="PS51371">
    <property type="entry name" value="CBS"/>
    <property type="match status" value="1"/>
</dbReference>
<feature type="transmembrane region" description="Helical" evidence="12">
    <location>
        <begin position="215"/>
        <end position="240"/>
    </location>
</feature>
<organism evidence="14 15">
    <name type="scientific">Edaphobacter dinghuensis</name>
    <dbReference type="NCBI Taxonomy" id="1560005"/>
    <lineage>
        <taxon>Bacteria</taxon>
        <taxon>Pseudomonadati</taxon>
        <taxon>Acidobacteriota</taxon>
        <taxon>Terriglobia</taxon>
        <taxon>Terriglobales</taxon>
        <taxon>Acidobacteriaceae</taxon>
        <taxon>Edaphobacter</taxon>
    </lineage>
</organism>
<evidence type="ECO:0000313" key="15">
    <source>
        <dbReference type="Proteomes" id="UP000647241"/>
    </source>
</evidence>
<evidence type="ECO:0000313" key="14">
    <source>
        <dbReference type="EMBL" id="GGG88040.1"/>
    </source>
</evidence>
<feature type="transmembrane region" description="Helical" evidence="12">
    <location>
        <begin position="154"/>
        <end position="171"/>
    </location>
</feature>
<feature type="transmembrane region" description="Helical" evidence="12">
    <location>
        <begin position="178"/>
        <end position="203"/>
    </location>
</feature>
<reference evidence="14" key="2">
    <citation type="submission" date="2020-09" db="EMBL/GenBank/DDBJ databases">
        <authorList>
            <person name="Sun Q."/>
            <person name="Zhou Y."/>
        </authorList>
    </citation>
    <scope>NUCLEOTIDE SEQUENCE</scope>
    <source>
        <strain evidence="14">CGMCC 1.12997</strain>
    </source>
</reference>
<accession>A0A917HR78</accession>
<dbReference type="Gene3D" id="3.10.580.10">
    <property type="entry name" value="CBS-domain"/>
    <property type="match status" value="1"/>
</dbReference>
<keyword evidence="9" id="KW-0407">Ion channel</keyword>
<comment type="caution">
    <text evidence="14">The sequence shown here is derived from an EMBL/GenBank/DDBJ whole genome shotgun (WGS) entry which is preliminary data.</text>
</comment>
<evidence type="ECO:0000256" key="8">
    <source>
        <dbReference type="ARBA" id="ARBA00023214"/>
    </source>
</evidence>
<keyword evidence="15" id="KW-1185">Reference proteome</keyword>
<feature type="domain" description="CBS" evidence="13">
    <location>
        <begin position="472"/>
        <end position="531"/>
    </location>
</feature>
<keyword evidence="7" id="KW-0869">Chloride channel</keyword>
<evidence type="ECO:0000256" key="10">
    <source>
        <dbReference type="PROSITE-ProRule" id="PRU00703"/>
    </source>
</evidence>
<keyword evidence="6 12" id="KW-0472">Membrane</keyword>
<keyword evidence="5" id="KW-0406">Ion transport</keyword>
<protein>
    <recommendedName>
        <fullName evidence="13">CBS domain-containing protein</fullName>
    </recommendedName>
</protein>
<dbReference type="RefSeq" id="WP_188555541.1">
    <property type="nucleotide sequence ID" value="NZ_BMGT01000004.1"/>
</dbReference>
<keyword evidence="4 12" id="KW-1133">Transmembrane helix</keyword>
<dbReference type="PRINTS" id="PR00762">
    <property type="entry name" value="CLCHANNEL"/>
</dbReference>
<dbReference type="SMART" id="SM00116">
    <property type="entry name" value="CBS"/>
    <property type="match status" value="2"/>
</dbReference>
<dbReference type="InterPro" id="IPR014743">
    <property type="entry name" value="Cl-channel_core"/>
</dbReference>
<dbReference type="InterPro" id="IPR050368">
    <property type="entry name" value="ClC-type_chloride_channel"/>
</dbReference>
<name>A0A917HR78_9BACT</name>
<evidence type="ECO:0000256" key="7">
    <source>
        <dbReference type="ARBA" id="ARBA00023173"/>
    </source>
</evidence>
<dbReference type="PANTHER" id="PTHR43427">
    <property type="entry name" value="CHLORIDE CHANNEL PROTEIN CLC-E"/>
    <property type="match status" value="1"/>
</dbReference>
<dbReference type="Pfam" id="PF00571">
    <property type="entry name" value="CBS"/>
    <property type="match status" value="1"/>
</dbReference>
<dbReference type="InterPro" id="IPR001807">
    <property type="entry name" value="ClC"/>
</dbReference>
<proteinExistence type="predicted"/>
<evidence type="ECO:0000256" key="5">
    <source>
        <dbReference type="ARBA" id="ARBA00023065"/>
    </source>
</evidence>
<dbReference type="Gene3D" id="1.10.3080.10">
    <property type="entry name" value="Clc chloride channel"/>
    <property type="match status" value="1"/>
</dbReference>
<evidence type="ECO:0000259" key="13">
    <source>
        <dbReference type="PROSITE" id="PS51371"/>
    </source>
</evidence>
<feature type="transmembrane region" description="Helical" evidence="12">
    <location>
        <begin position="354"/>
        <end position="373"/>
    </location>
</feature>
<feature type="transmembrane region" description="Helical" evidence="12">
    <location>
        <begin position="252"/>
        <end position="276"/>
    </location>
</feature>
<evidence type="ECO:0000256" key="3">
    <source>
        <dbReference type="ARBA" id="ARBA00022692"/>
    </source>
</evidence>
<dbReference type="Proteomes" id="UP000647241">
    <property type="component" value="Unassembled WGS sequence"/>
</dbReference>
<evidence type="ECO:0000256" key="9">
    <source>
        <dbReference type="ARBA" id="ARBA00023303"/>
    </source>
</evidence>
<feature type="transmembrane region" description="Helical" evidence="12">
    <location>
        <begin position="385"/>
        <end position="413"/>
    </location>
</feature>
<feature type="transmembrane region" description="Helical" evidence="12">
    <location>
        <begin position="288"/>
        <end position="307"/>
    </location>
</feature>
<dbReference type="InterPro" id="IPR046342">
    <property type="entry name" value="CBS_dom_sf"/>
</dbReference>
<evidence type="ECO:0000256" key="6">
    <source>
        <dbReference type="ARBA" id="ARBA00023136"/>
    </source>
</evidence>
<feature type="transmembrane region" description="Helical" evidence="12">
    <location>
        <begin position="38"/>
        <end position="61"/>
    </location>
</feature>
<evidence type="ECO:0000256" key="4">
    <source>
        <dbReference type="ARBA" id="ARBA00022989"/>
    </source>
</evidence>
<reference evidence="14" key="1">
    <citation type="journal article" date="2014" name="Int. J. Syst. Evol. Microbiol.">
        <title>Complete genome sequence of Corynebacterium casei LMG S-19264T (=DSM 44701T), isolated from a smear-ripened cheese.</title>
        <authorList>
            <consortium name="US DOE Joint Genome Institute (JGI-PGF)"/>
            <person name="Walter F."/>
            <person name="Albersmeier A."/>
            <person name="Kalinowski J."/>
            <person name="Ruckert C."/>
        </authorList>
    </citation>
    <scope>NUCLEOTIDE SEQUENCE</scope>
    <source>
        <strain evidence="14">CGMCC 1.12997</strain>
    </source>
</reference>
<dbReference type="Pfam" id="PF00654">
    <property type="entry name" value="Voltage_CLC"/>
    <property type="match status" value="1"/>
</dbReference>
<dbReference type="SUPFAM" id="SSF81340">
    <property type="entry name" value="Clc chloride channel"/>
    <property type="match status" value="1"/>
</dbReference>
<gene>
    <name evidence="14" type="ORF">GCM10011585_35140</name>
</gene>
<dbReference type="SUPFAM" id="SSF54631">
    <property type="entry name" value="CBS-domain pair"/>
    <property type="match status" value="1"/>
</dbReference>
<keyword evidence="3 12" id="KW-0812">Transmembrane</keyword>
<keyword evidence="8" id="KW-0868">Chloride</keyword>
<evidence type="ECO:0000256" key="1">
    <source>
        <dbReference type="ARBA" id="ARBA00004141"/>
    </source>
</evidence>
<feature type="region of interest" description="Disordered" evidence="11">
    <location>
        <begin position="1"/>
        <end position="22"/>
    </location>
</feature>
<evidence type="ECO:0000256" key="2">
    <source>
        <dbReference type="ARBA" id="ARBA00022448"/>
    </source>
</evidence>
<comment type="subcellular location">
    <subcellularLocation>
        <location evidence="1">Membrane</location>
        <topology evidence="1">Multi-pass membrane protein</topology>
    </subcellularLocation>
</comment>
<dbReference type="PANTHER" id="PTHR43427:SF6">
    <property type="entry name" value="CHLORIDE CHANNEL PROTEIN CLC-E"/>
    <property type="match status" value="1"/>
</dbReference>
<keyword evidence="10" id="KW-0129">CBS domain</keyword>
<feature type="transmembrane region" description="Helical" evidence="12">
    <location>
        <begin position="328"/>
        <end position="348"/>
    </location>
</feature>
<sequence>MADYPFTEVTTPNPDSKPQKKGQFGVALEPEVIKICGYALLIGLIGGLVAEGLLELIYLFTNLFFYGKVSFAITNPAYNHLGWWVILIPPIGGLLVGIMVHYWEPTLKGHGIPEAMEAVLFGHSRMRIRVALLKPLATALAIGTGGPFGAEGPIIQTGAAFGSLFGQAVGLTPYYRRVLLASGAAAGMAATFTAPLAGILVAIELLLFELRARSFIPVALAAAVATGVRIHFVGWAPLFPTPAFKLTSMNELWLFGLMGILMGIVGLAMIRALAWTEDFFDEIPLKHALIWSPAIGALILGVIGYFYPQVFGTGYDTIRDMLNDRLTTSKLLGISVAKFWALVISLGSGTTGGVFAPSLIVGGGIGATFAIGFQHVFPHLVSNPAFYALVAMAAVFGGIARAPFTSIVFLFELSHNPNALLPLIVCVMVSDGFVRLFSRDSIMTGKLVKRGLIILQDYSVPVLMRARIDQIMQKQFTTIDADEELRTVLTTLTPGSGIGLMPVVEKDGSLVGIVEAHDLLKIEPPDHHFKMRELARQDYVLAYPEEAVDQVNRDMLLKNIENVVVVQSHGSRKPIGIARANDILQLRRWLMEEETREVVAKSKA</sequence>
<dbReference type="CDD" id="cd00400">
    <property type="entry name" value="Voltage_gated_ClC"/>
    <property type="match status" value="1"/>
</dbReference>
<feature type="transmembrane region" description="Helical" evidence="12">
    <location>
        <begin position="419"/>
        <end position="437"/>
    </location>
</feature>
<evidence type="ECO:0000256" key="11">
    <source>
        <dbReference type="SAM" id="MobiDB-lite"/>
    </source>
</evidence>
<dbReference type="EMBL" id="BMGT01000004">
    <property type="protein sequence ID" value="GGG88040.1"/>
    <property type="molecule type" value="Genomic_DNA"/>
</dbReference>
<keyword evidence="2" id="KW-0813">Transport</keyword>
<feature type="transmembrane region" description="Helical" evidence="12">
    <location>
        <begin position="81"/>
        <end position="103"/>
    </location>
</feature>